<evidence type="ECO:0000256" key="1">
    <source>
        <dbReference type="SAM" id="MobiDB-lite"/>
    </source>
</evidence>
<proteinExistence type="predicted"/>
<evidence type="ECO:0000313" key="2">
    <source>
        <dbReference type="EMBL" id="ADX98174.1"/>
    </source>
</evidence>
<dbReference type="Proteomes" id="UP000007484">
    <property type="component" value="Chromosome"/>
</dbReference>
<sequence>MFTFSKVITLGVILAGTSGLSAYLIPYSLAQNSIFSTDNISLKDGSSEKFIKEEEEKLEILKPLLEKLSKAIKDSESIKDIKNQGIEEALKTISQTESKLSEVFENHSGVIKNLSRISSLISDQRNRKMKVLAELENISSGIKLLKKFNEFFENWEKLFSSILEAIDSGDKNNELRAQNSDSNGGETRNRGKKS</sequence>
<dbReference type="KEGG" id="mss:MSU_0643"/>
<dbReference type="STRING" id="768700.MSU_0643"/>
<organism evidence="2 3">
    <name type="scientific">Mycoplasma suis (strain Illinois)</name>
    <dbReference type="NCBI Taxonomy" id="768700"/>
    <lineage>
        <taxon>Bacteria</taxon>
        <taxon>Bacillati</taxon>
        <taxon>Mycoplasmatota</taxon>
        <taxon>Mollicutes</taxon>
        <taxon>Mycoplasmataceae</taxon>
        <taxon>Mycoplasma</taxon>
    </lineage>
</organism>
<dbReference type="HOGENOM" id="CLU_103312_0_0_14"/>
<dbReference type="AlphaFoldDB" id="F0QRQ4"/>
<gene>
    <name evidence="2" type="ordered locus">MSU_0643</name>
</gene>
<evidence type="ECO:0000313" key="3">
    <source>
        <dbReference type="Proteomes" id="UP000007484"/>
    </source>
</evidence>
<accession>F0QRQ4</accession>
<feature type="compositionally biased region" description="Polar residues" evidence="1">
    <location>
        <begin position="175"/>
        <end position="186"/>
    </location>
</feature>
<dbReference type="RefSeq" id="WP_013610017.1">
    <property type="nucleotide sequence ID" value="NC_015155.1"/>
</dbReference>
<dbReference type="EMBL" id="CP002525">
    <property type="protein sequence ID" value="ADX98174.1"/>
    <property type="molecule type" value="Genomic_DNA"/>
</dbReference>
<reference evidence="2 3" key="1">
    <citation type="journal article" date="2011" name="J. Bacteriol.">
        <title>Complete genome sequences of two hemotropic Mycoplasmas, Mycoplasma haemofelis strain Ohio2 and Mycoplasma suis strain Illinois.</title>
        <authorList>
            <person name="Messick J.B."/>
            <person name="Santos A.P."/>
            <person name="Guimaraes A.M."/>
        </authorList>
    </citation>
    <scope>NUCLEOTIDE SEQUENCE [LARGE SCALE GENOMIC DNA]</scope>
    <source>
        <strain evidence="2 3">Illinois</strain>
    </source>
</reference>
<keyword evidence="3" id="KW-1185">Reference proteome</keyword>
<name>F0QRQ4_MYCSL</name>
<feature type="region of interest" description="Disordered" evidence="1">
    <location>
        <begin position="170"/>
        <end position="194"/>
    </location>
</feature>
<protein>
    <submittedName>
        <fullName evidence="2">Uncharacterized protein</fullName>
    </submittedName>
</protein>